<protein>
    <submittedName>
        <fullName evidence="7">Transcriptional regulator</fullName>
    </submittedName>
</protein>
<dbReference type="eggNOG" id="COG1309">
    <property type="taxonomic scope" value="Bacteria"/>
</dbReference>
<reference evidence="7 8" key="1">
    <citation type="submission" date="2012-11" db="EMBL/GenBank/DDBJ databases">
        <title>The complete genome sequence of Corynebacterium maris Coryn-1 (=DSM 45190).</title>
        <authorList>
            <person name="Schaffert L."/>
            <person name="Albersmeier A."/>
            <person name="Kalinowski J."/>
            <person name="Ruckert C."/>
        </authorList>
    </citation>
    <scope>NUCLEOTIDE SEQUENCE [LARGE SCALE GENOMIC DNA]</scope>
    <source>
        <strain evidence="8">Coryn-1</strain>
    </source>
</reference>
<sequence>MSEPVRRFNPHEEPDQVPAGPGRPREREYRQKVIDAALRLIDAEKPVTINALVKESGVSRAAIYRRWSSVTLLIAEALDIGRPAYEVDVSGDPKEVMKNILFDRSDQAREAYTQRRFRKRVEIVMIDRDVQMAYWHKHVSKRRQAEAKALQSGIDRGLLRADLNIEAALDALNGIFYYQVITRGVSNYEPDVIARCEDAFDLVWRGMEA</sequence>
<dbReference type="PANTHER" id="PTHR30055">
    <property type="entry name" value="HTH-TYPE TRANSCRIPTIONAL REGULATOR RUTR"/>
    <property type="match status" value="1"/>
</dbReference>
<evidence type="ECO:0000256" key="5">
    <source>
        <dbReference type="SAM" id="MobiDB-lite"/>
    </source>
</evidence>
<dbReference type="HOGENOM" id="CLU_069356_25_5_11"/>
<dbReference type="OrthoDB" id="4549829at2"/>
<proteinExistence type="predicted"/>
<dbReference type="PROSITE" id="PS50977">
    <property type="entry name" value="HTH_TETR_2"/>
    <property type="match status" value="1"/>
</dbReference>
<dbReference type="KEGG" id="cmd:B841_00870"/>
<dbReference type="Pfam" id="PF16859">
    <property type="entry name" value="TetR_C_11"/>
    <property type="match status" value="1"/>
</dbReference>
<keyword evidence="1" id="KW-0805">Transcription regulation</keyword>
<feature type="domain" description="HTH tetR-type" evidence="6">
    <location>
        <begin position="27"/>
        <end position="85"/>
    </location>
</feature>
<dbReference type="RefSeq" id="WP_020933592.1">
    <property type="nucleotide sequence ID" value="NC_021915.1"/>
</dbReference>
<evidence type="ECO:0000256" key="4">
    <source>
        <dbReference type="PROSITE-ProRule" id="PRU00335"/>
    </source>
</evidence>
<dbReference type="GO" id="GO:0000976">
    <property type="term" value="F:transcription cis-regulatory region binding"/>
    <property type="evidence" value="ECO:0007669"/>
    <property type="project" value="TreeGrafter"/>
</dbReference>
<evidence type="ECO:0000256" key="3">
    <source>
        <dbReference type="ARBA" id="ARBA00023163"/>
    </source>
</evidence>
<dbReference type="InterPro" id="IPR011075">
    <property type="entry name" value="TetR_C"/>
</dbReference>
<evidence type="ECO:0000313" key="8">
    <source>
        <dbReference type="Proteomes" id="UP000015388"/>
    </source>
</evidence>
<evidence type="ECO:0000256" key="1">
    <source>
        <dbReference type="ARBA" id="ARBA00023015"/>
    </source>
</evidence>
<feature type="DNA-binding region" description="H-T-H motif" evidence="4">
    <location>
        <begin position="48"/>
        <end position="67"/>
    </location>
</feature>
<evidence type="ECO:0000313" key="7">
    <source>
        <dbReference type="EMBL" id="AGS33657.1"/>
    </source>
</evidence>
<keyword evidence="8" id="KW-1185">Reference proteome</keyword>
<keyword evidence="2 4" id="KW-0238">DNA-binding</keyword>
<dbReference type="InterPro" id="IPR036271">
    <property type="entry name" value="Tet_transcr_reg_TetR-rel_C_sf"/>
</dbReference>
<dbReference type="SUPFAM" id="SSF46689">
    <property type="entry name" value="Homeodomain-like"/>
    <property type="match status" value="1"/>
</dbReference>
<accession>S5SRM1</accession>
<evidence type="ECO:0000259" key="6">
    <source>
        <dbReference type="PROSITE" id="PS50977"/>
    </source>
</evidence>
<dbReference type="STRING" id="1224163.B841_00870"/>
<evidence type="ECO:0000256" key="2">
    <source>
        <dbReference type="ARBA" id="ARBA00023125"/>
    </source>
</evidence>
<dbReference type="Gene3D" id="1.10.10.60">
    <property type="entry name" value="Homeodomain-like"/>
    <property type="match status" value="1"/>
</dbReference>
<dbReference type="Gene3D" id="1.10.357.10">
    <property type="entry name" value="Tetracycline Repressor, domain 2"/>
    <property type="match status" value="1"/>
</dbReference>
<dbReference type="EMBL" id="CP003924">
    <property type="protein sequence ID" value="AGS33657.1"/>
    <property type="molecule type" value="Genomic_DNA"/>
</dbReference>
<name>S5SRM1_9CORY</name>
<organism evidence="7 8">
    <name type="scientific">Corynebacterium maris DSM 45190</name>
    <dbReference type="NCBI Taxonomy" id="1224163"/>
    <lineage>
        <taxon>Bacteria</taxon>
        <taxon>Bacillati</taxon>
        <taxon>Actinomycetota</taxon>
        <taxon>Actinomycetes</taxon>
        <taxon>Mycobacteriales</taxon>
        <taxon>Corynebacteriaceae</taxon>
        <taxon>Corynebacterium</taxon>
    </lineage>
</organism>
<dbReference type="SUPFAM" id="SSF48498">
    <property type="entry name" value="Tetracyclin repressor-like, C-terminal domain"/>
    <property type="match status" value="1"/>
</dbReference>
<dbReference type="PATRIC" id="fig|1224163.3.peg.173"/>
<dbReference type="PANTHER" id="PTHR30055:SF148">
    <property type="entry name" value="TETR-FAMILY TRANSCRIPTIONAL REGULATOR"/>
    <property type="match status" value="1"/>
</dbReference>
<dbReference type="GO" id="GO:0003700">
    <property type="term" value="F:DNA-binding transcription factor activity"/>
    <property type="evidence" value="ECO:0007669"/>
    <property type="project" value="TreeGrafter"/>
</dbReference>
<gene>
    <name evidence="7" type="ORF">B841_00870</name>
</gene>
<dbReference type="InterPro" id="IPR001647">
    <property type="entry name" value="HTH_TetR"/>
</dbReference>
<feature type="compositionally biased region" description="Basic and acidic residues" evidence="5">
    <location>
        <begin position="1"/>
        <end position="14"/>
    </location>
</feature>
<dbReference type="Pfam" id="PF00440">
    <property type="entry name" value="TetR_N"/>
    <property type="match status" value="1"/>
</dbReference>
<dbReference type="InterPro" id="IPR009057">
    <property type="entry name" value="Homeodomain-like_sf"/>
</dbReference>
<dbReference type="InterPro" id="IPR050109">
    <property type="entry name" value="HTH-type_TetR-like_transc_reg"/>
</dbReference>
<keyword evidence="3" id="KW-0804">Transcription</keyword>
<dbReference type="Proteomes" id="UP000015388">
    <property type="component" value="Chromosome"/>
</dbReference>
<dbReference type="AlphaFoldDB" id="S5SRM1"/>
<feature type="region of interest" description="Disordered" evidence="5">
    <location>
        <begin position="1"/>
        <end position="26"/>
    </location>
</feature>